<sequence length="221" mass="24415">MKRFLALSTACFALAACTTIRDVSDSHEGGRYRVGETATARIGEVMFDQARYTSAPEAFTRASIPPAPGRRGVAISTRLVARDVDGERAYCTPIESSFACFYDLDRNGDLDHVLVSNLGIVSSKQPLEPAVKYDLGPGSTMRGFKSELIYQGRAGDVLTLRYRDYANSLSLPSYEQTLSYTLDPKAPTEIRYRDARFKVLQADNQSIRYQILSGFSDAQSP</sequence>
<evidence type="ECO:0008006" key="4">
    <source>
        <dbReference type="Google" id="ProtNLM"/>
    </source>
</evidence>
<dbReference type="PROSITE" id="PS51257">
    <property type="entry name" value="PROKAR_LIPOPROTEIN"/>
    <property type="match status" value="1"/>
</dbReference>
<feature type="chain" id="PRO_5012813535" description="Lipoprotein" evidence="1">
    <location>
        <begin position="16"/>
        <end position="221"/>
    </location>
</feature>
<feature type="signal peptide" evidence="1">
    <location>
        <begin position="1"/>
        <end position="15"/>
    </location>
</feature>
<dbReference type="AlphaFoldDB" id="I8T6V7"/>
<gene>
    <name evidence="2" type="ORF">WQQ_32570</name>
</gene>
<name>I8T6V7_9GAMM</name>
<comment type="caution">
    <text evidence="2">The sequence shown here is derived from an EMBL/GenBank/DDBJ whole genome shotgun (WGS) entry which is preliminary data.</text>
</comment>
<evidence type="ECO:0000313" key="2">
    <source>
        <dbReference type="EMBL" id="EIT69675.1"/>
    </source>
</evidence>
<dbReference type="Proteomes" id="UP000003704">
    <property type="component" value="Unassembled WGS sequence"/>
</dbReference>
<organism evidence="2 3">
    <name type="scientific">Hydrocarboniphaga effusa AP103</name>
    <dbReference type="NCBI Taxonomy" id="1172194"/>
    <lineage>
        <taxon>Bacteria</taxon>
        <taxon>Pseudomonadati</taxon>
        <taxon>Pseudomonadota</taxon>
        <taxon>Gammaproteobacteria</taxon>
        <taxon>Nevskiales</taxon>
        <taxon>Nevskiaceae</taxon>
        <taxon>Hydrocarboniphaga</taxon>
    </lineage>
</organism>
<proteinExistence type="predicted"/>
<reference evidence="2 3" key="1">
    <citation type="journal article" date="2012" name="J. Bacteriol.">
        <title>Genome Sequence of n-Alkane-Degrading Hydrocarboniphaga effusa Strain AP103T (ATCC BAA-332T).</title>
        <authorList>
            <person name="Chang H.K."/>
            <person name="Zylstra G.J."/>
            <person name="Chae J.C."/>
        </authorList>
    </citation>
    <scope>NUCLEOTIDE SEQUENCE [LARGE SCALE GENOMIC DNA]</scope>
    <source>
        <strain evidence="2 3">AP103</strain>
    </source>
</reference>
<keyword evidence="1" id="KW-0732">Signal</keyword>
<keyword evidence="3" id="KW-1185">Reference proteome</keyword>
<accession>I8T6V7</accession>
<dbReference type="OrthoDB" id="1419830at2"/>
<dbReference type="STRING" id="1172194.WQQ_32570"/>
<dbReference type="RefSeq" id="WP_007186196.1">
    <property type="nucleotide sequence ID" value="NZ_AKGD01000002.1"/>
</dbReference>
<evidence type="ECO:0000313" key="3">
    <source>
        <dbReference type="Proteomes" id="UP000003704"/>
    </source>
</evidence>
<protein>
    <recommendedName>
        <fullName evidence="4">Lipoprotein</fullName>
    </recommendedName>
</protein>
<dbReference type="EMBL" id="AKGD01000002">
    <property type="protein sequence ID" value="EIT69675.1"/>
    <property type="molecule type" value="Genomic_DNA"/>
</dbReference>
<evidence type="ECO:0000256" key="1">
    <source>
        <dbReference type="SAM" id="SignalP"/>
    </source>
</evidence>